<reference evidence="2 3" key="1">
    <citation type="journal article" date="2015" name="Genome Biol.">
        <title>Comparative genomics of Steinernema reveals deeply conserved gene regulatory networks.</title>
        <authorList>
            <person name="Dillman A.R."/>
            <person name="Macchietto M."/>
            <person name="Porter C.F."/>
            <person name="Rogers A."/>
            <person name="Williams B."/>
            <person name="Antoshechkin I."/>
            <person name="Lee M.M."/>
            <person name="Goodwin Z."/>
            <person name="Lu X."/>
            <person name="Lewis E.E."/>
            <person name="Goodrich-Blair H."/>
            <person name="Stock S.P."/>
            <person name="Adams B.J."/>
            <person name="Sternberg P.W."/>
            <person name="Mortazavi A."/>
        </authorList>
    </citation>
    <scope>NUCLEOTIDE SEQUENCE [LARGE SCALE GENOMIC DNA]</scope>
    <source>
        <strain evidence="2 3">ALL</strain>
    </source>
</reference>
<feature type="transmembrane region" description="Helical" evidence="1">
    <location>
        <begin position="21"/>
        <end position="44"/>
    </location>
</feature>
<dbReference type="SUPFAM" id="SSF81321">
    <property type="entry name" value="Family A G protein-coupled receptor-like"/>
    <property type="match status" value="1"/>
</dbReference>
<accession>A0A4U5LNP8</accession>
<keyword evidence="1" id="KW-0812">Transmembrane</keyword>
<feature type="transmembrane region" description="Helical" evidence="1">
    <location>
        <begin position="75"/>
        <end position="98"/>
    </location>
</feature>
<protein>
    <recommendedName>
        <fullName evidence="4">G-protein coupled receptors family 1 profile domain-containing protein</fullName>
    </recommendedName>
</protein>
<evidence type="ECO:0000313" key="2">
    <source>
        <dbReference type="EMBL" id="TKR57484.1"/>
    </source>
</evidence>
<comment type="caution">
    <text evidence="2">The sequence shown here is derived from an EMBL/GenBank/DDBJ whole genome shotgun (WGS) entry which is preliminary data.</text>
</comment>
<dbReference type="Gene3D" id="1.20.1070.10">
    <property type="entry name" value="Rhodopsin 7-helix transmembrane proteins"/>
    <property type="match status" value="1"/>
</dbReference>
<reference evidence="2 3" key="2">
    <citation type="journal article" date="2019" name="G3 (Bethesda)">
        <title>Hybrid Assembly of the Genome of the Entomopathogenic Nematode Steinernema carpocapsae Identifies the X-Chromosome.</title>
        <authorList>
            <person name="Serra L."/>
            <person name="Macchietto M."/>
            <person name="Macias-Munoz A."/>
            <person name="McGill C.J."/>
            <person name="Rodriguez I.M."/>
            <person name="Rodriguez B."/>
            <person name="Murad R."/>
            <person name="Mortazavi A."/>
        </authorList>
    </citation>
    <scope>NUCLEOTIDE SEQUENCE [LARGE SCALE GENOMIC DNA]</scope>
    <source>
        <strain evidence="2 3">ALL</strain>
    </source>
</reference>
<dbReference type="InterPro" id="IPR006874">
    <property type="entry name" value="DUF621"/>
</dbReference>
<dbReference type="EMBL" id="AZBU02000015">
    <property type="protein sequence ID" value="TKR57484.1"/>
    <property type="molecule type" value="Genomic_DNA"/>
</dbReference>
<organism evidence="2 3">
    <name type="scientific">Steinernema carpocapsae</name>
    <name type="common">Entomopathogenic nematode</name>
    <dbReference type="NCBI Taxonomy" id="34508"/>
    <lineage>
        <taxon>Eukaryota</taxon>
        <taxon>Metazoa</taxon>
        <taxon>Ecdysozoa</taxon>
        <taxon>Nematoda</taxon>
        <taxon>Chromadorea</taxon>
        <taxon>Rhabditida</taxon>
        <taxon>Tylenchina</taxon>
        <taxon>Panagrolaimomorpha</taxon>
        <taxon>Strongyloidoidea</taxon>
        <taxon>Steinernematidae</taxon>
        <taxon>Steinernema</taxon>
    </lineage>
</organism>
<evidence type="ECO:0000256" key="1">
    <source>
        <dbReference type="SAM" id="Phobius"/>
    </source>
</evidence>
<dbReference type="Proteomes" id="UP000298663">
    <property type="component" value="Unassembled WGS sequence"/>
</dbReference>
<dbReference type="Pfam" id="PF04789">
    <property type="entry name" value="DUF621"/>
    <property type="match status" value="1"/>
</dbReference>
<keyword evidence="3" id="KW-1185">Reference proteome</keyword>
<keyword evidence="1" id="KW-1133">Transmembrane helix</keyword>
<sequence>MTVNRITVFLLPKLHYTLFNPSHIVITIGAVWTIVLGYVVALNIDGCHKSFNSDGFFMYHDCSNRSGSESVVLRIGTFTSTLLPILMLISYILLFAFIRFSRKNAVPKQSQTRVFSPRSEFHNLRFLGNSKHCLLCVPDDSPWRPAELLNDICPKLDQHCKQHGQSGRLFCVQSRNSATSVDTFWDRRSMSFRGRVRLRPLEFPKRRRDKHYNFLNGRRRFCVNYCVRCDLDNLM</sequence>
<evidence type="ECO:0000313" key="3">
    <source>
        <dbReference type="Proteomes" id="UP000298663"/>
    </source>
</evidence>
<keyword evidence="1" id="KW-0472">Membrane</keyword>
<dbReference type="OrthoDB" id="5857364at2759"/>
<dbReference type="AlphaFoldDB" id="A0A4U5LNP8"/>
<proteinExistence type="predicted"/>
<gene>
    <name evidence="2" type="ORF">L596_030741</name>
</gene>
<name>A0A4U5LNP8_STECR</name>
<evidence type="ECO:0008006" key="4">
    <source>
        <dbReference type="Google" id="ProtNLM"/>
    </source>
</evidence>